<evidence type="ECO:0000313" key="2">
    <source>
        <dbReference type="Proteomes" id="UP001524547"/>
    </source>
</evidence>
<evidence type="ECO:0000313" key="1">
    <source>
        <dbReference type="EMBL" id="MCQ8242275.1"/>
    </source>
</evidence>
<gene>
    <name evidence="1" type="ORF">NFI88_15690</name>
</gene>
<dbReference type="PROSITE" id="PS51257">
    <property type="entry name" value="PROKAR_LIPOPROTEIN"/>
    <property type="match status" value="1"/>
</dbReference>
<dbReference type="Proteomes" id="UP001524547">
    <property type="component" value="Unassembled WGS sequence"/>
</dbReference>
<name>A0ABT1W113_9PROT</name>
<comment type="caution">
    <text evidence="1">The sequence shown here is derived from an EMBL/GenBank/DDBJ whole genome shotgun (WGS) entry which is preliminary data.</text>
</comment>
<evidence type="ECO:0008006" key="3">
    <source>
        <dbReference type="Google" id="ProtNLM"/>
    </source>
</evidence>
<sequence length="171" mass="18207">MPGSPARSSVPGFARAALLVGLSAVAGCADVRSTTLVAAGGTQAPVPPPRKVFPMPPPEGAHLTGRFTAPANRRSMINAWFDLNADCSTYGITTVRLASPPGHGTAEVMQGRWHPNYPRTNQRYACNLKPADGVALFYTPAPGFTGKDVLDITLITPHGRSWDTTWLIDVR</sequence>
<protein>
    <recommendedName>
        <fullName evidence="3">Serine/threonine protein kinase</fullName>
    </recommendedName>
</protein>
<organism evidence="1 2">
    <name type="scientific">Rhizosaccharibacter radicis</name>
    <dbReference type="NCBI Taxonomy" id="2782605"/>
    <lineage>
        <taxon>Bacteria</taxon>
        <taxon>Pseudomonadati</taxon>
        <taxon>Pseudomonadota</taxon>
        <taxon>Alphaproteobacteria</taxon>
        <taxon>Acetobacterales</taxon>
        <taxon>Acetobacteraceae</taxon>
        <taxon>Rhizosaccharibacter</taxon>
    </lineage>
</organism>
<keyword evidence="2" id="KW-1185">Reference proteome</keyword>
<proteinExistence type="predicted"/>
<dbReference type="RefSeq" id="WP_422921028.1">
    <property type="nucleotide sequence ID" value="NZ_JAMZEJ010000010.1"/>
</dbReference>
<reference evidence="1 2" key="1">
    <citation type="submission" date="2022-06" db="EMBL/GenBank/DDBJ databases">
        <title>Rhizosaccharibacter gen. nov. sp. nov. KSS12, endophytic bacteria isolated from sugarcane.</title>
        <authorList>
            <person name="Pitiwittayakul N."/>
        </authorList>
    </citation>
    <scope>NUCLEOTIDE SEQUENCE [LARGE SCALE GENOMIC DNA]</scope>
    <source>
        <strain evidence="1 2">KSS12</strain>
    </source>
</reference>
<accession>A0ABT1W113</accession>
<dbReference type="EMBL" id="JAMZEJ010000010">
    <property type="protein sequence ID" value="MCQ8242275.1"/>
    <property type="molecule type" value="Genomic_DNA"/>
</dbReference>